<gene>
    <name evidence="6" type="primary">rpl33</name>
</gene>
<dbReference type="EMBL" id="MZ156040">
    <property type="protein sequence ID" value="QWK43547.1"/>
    <property type="molecule type" value="Genomic_DNA"/>
</dbReference>
<dbReference type="HAMAP" id="MF_00294">
    <property type="entry name" value="Ribosomal_bL33"/>
    <property type="match status" value="1"/>
</dbReference>
<dbReference type="InterPro" id="IPR011332">
    <property type="entry name" value="Ribosomal_zn-bd"/>
</dbReference>
<evidence type="ECO:0000256" key="4">
    <source>
        <dbReference type="ARBA" id="ARBA00035276"/>
    </source>
</evidence>
<dbReference type="NCBIfam" id="TIGR01023">
    <property type="entry name" value="rpmG_bact"/>
    <property type="match status" value="1"/>
</dbReference>
<dbReference type="GO" id="GO:0006412">
    <property type="term" value="P:translation"/>
    <property type="evidence" value="ECO:0007669"/>
    <property type="project" value="InterPro"/>
</dbReference>
<organism evidence="6">
    <name type="scientific">Ecklonia radicosa</name>
    <dbReference type="NCBI Taxonomy" id="169786"/>
    <lineage>
        <taxon>Eukaryota</taxon>
        <taxon>Sar</taxon>
        <taxon>Stramenopiles</taxon>
        <taxon>Ochrophyta</taxon>
        <taxon>PX clade</taxon>
        <taxon>Phaeophyceae</taxon>
        <taxon>Laminariales</taxon>
        <taxon>Lessoniaceae</taxon>
        <taxon>Ecklonia</taxon>
    </lineage>
</organism>
<dbReference type="SUPFAM" id="SSF57829">
    <property type="entry name" value="Zn-binding ribosomal proteins"/>
    <property type="match status" value="1"/>
</dbReference>
<geneLocation type="plastid" evidence="6"/>
<dbReference type="InterPro" id="IPR038584">
    <property type="entry name" value="Ribosomal_bL33_sf"/>
</dbReference>
<keyword evidence="2 6" id="KW-0689">Ribosomal protein</keyword>
<dbReference type="Pfam" id="PF00471">
    <property type="entry name" value="Ribosomal_L33"/>
    <property type="match status" value="1"/>
</dbReference>
<evidence type="ECO:0000256" key="3">
    <source>
        <dbReference type="ARBA" id="ARBA00023274"/>
    </source>
</evidence>
<dbReference type="AlphaFoldDB" id="A0A8F0FAU0"/>
<dbReference type="GO" id="GO:1990904">
    <property type="term" value="C:ribonucleoprotein complex"/>
    <property type="evidence" value="ECO:0007669"/>
    <property type="project" value="UniProtKB-KW"/>
</dbReference>
<dbReference type="InterPro" id="IPR001705">
    <property type="entry name" value="Ribosomal_bL33"/>
</dbReference>
<dbReference type="NCBIfam" id="NF001860">
    <property type="entry name" value="PRK00595.1"/>
    <property type="match status" value="1"/>
</dbReference>
<dbReference type="GO" id="GO:0003735">
    <property type="term" value="F:structural constituent of ribosome"/>
    <property type="evidence" value="ECO:0007669"/>
    <property type="project" value="InterPro"/>
</dbReference>
<dbReference type="PROSITE" id="PS00582">
    <property type="entry name" value="RIBOSOMAL_L33"/>
    <property type="match status" value="1"/>
</dbReference>
<evidence type="ECO:0000256" key="1">
    <source>
        <dbReference type="ARBA" id="ARBA00007596"/>
    </source>
</evidence>
<dbReference type="InterPro" id="IPR018264">
    <property type="entry name" value="Ribosomal_bL33_CS"/>
</dbReference>
<keyword evidence="3" id="KW-0687">Ribonucleoprotein</keyword>
<sequence>MAKNKGARIIITLRCTNCKKVSNDNGKTSINSNQVGMAKKSQKKTDYTTTKNRRNTPNRLELKKFCPNCNAHTEQKEIK</sequence>
<dbReference type="GO" id="GO:0005737">
    <property type="term" value="C:cytoplasm"/>
    <property type="evidence" value="ECO:0007669"/>
    <property type="project" value="UniProtKB-ARBA"/>
</dbReference>
<comment type="similarity">
    <text evidence="1">Belongs to the bacterial ribosomal protein bL33 family.</text>
</comment>
<evidence type="ECO:0000256" key="5">
    <source>
        <dbReference type="SAM" id="MobiDB-lite"/>
    </source>
</evidence>
<dbReference type="PANTHER" id="PTHR43168">
    <property type="entry name" value="50S RIBOSOMAL PROTEIN L33, CHLOROPLASTIC"/>
    <property type="match status" value="1"/>
</dbReference>
<feature type="region of interest" description="Disordered" evidence="5">
    <location>
        <begin position="29"/>
        <end position="57"/>
    </location>
</feature>
<dbReference type="Gene3D" id="2.20.28.120">
    <property type="entry name" value="Ribosomal protein L33"/>
    <property type="match status" value="1"/>
</dbReference>
<name>A0A8F0FAU0_9PHAE</name>
<dbReference type="GO" id="GO:0005840">
    <property type="term" value="C:ribosome"/>
    <property type="evidence" value="ECO:0007669"/>
    <property type="project" value="UniProtKB-KW"/>
</dbReference>
<keyword evidence="6" id="KW-0934">Plastid</keyword>
<evidence type="ECO:0000313" key="6">
    <source>
        <dbReference type="EMBL" id="QWK43547.1"/>
    </source>
</evidence>
<dbReference type="PANTHER" id="PTHR43168:SF2">
    <property type="entry name" value="LARGE RIBOSOMAL SUBUNIT PROTEIN BL33C"/>
    <property type="match status" value="1"/>
</dbReference>
<proteinExistence type="inferred from homology"/>
<accession>A0A8F0FAU0</accession>
<reference evidence="6" key="1">
    <citation type="journal article" date="2021" name="Genome Biol. Evol.">
        <title>Genomic rearrangements and sequence evolution across brown algal organelles.</title>
        <authorList>
            <person name="Starko S."/>
            <person name="Bringloe T.T."/>
            <person name="Gomez M.S."/>
            <person name="Darby H."/>
            <person name="Graham S.W."/>
            <person name="Martone P.T."/>
        </authorList>
    </citation>
    <scope>NUCLEOTIDE SEQUENCE</scope>
</reference>
<evidence type="ECO:0000256" key="2">
    <source>
        <dbReference type="ARBA" id="ARBA00022980"/>
    </source>
</evidence>
<protein>
    <recommendedName>
        <fullName evidence="4">Large ribosomal subunit protein bL33c</fullName>
    </recommendedName>
</protein>
<dbReference type="NCBIfam" id="NF001764">
    <property type="entry name" value="PRK00504.1"/>
    <property type="match status" value="1"/>
</dbReference>